<accession>A0A9P0PU70</accession>
<evidence type="ECO:0000313" key="1">
    <source>
        <dbReference type="EMBL" id="CAH1998210.1"/>
    </source>
</evidence>
<name>A0A9P0PU70_ACAOB</name>
<dbReference type="OrthoDB" id="8068875at2759"/>
<reference evidence="1" key="1">
    <citation type="submission" date="2022-03" db="EMBL/GenBank/DDBJ databases">
        <authorList>
            <person name="Sayadi A."/>
        </authorList>
    </citation>
    <scope>NUCLEOTIDE SEQUENCE</scope>
</reference>
<comment type="caution">
    <text evidence="1">The sequence shown here is derived from an EMBL/GenBank/DDBJ whole genome shotgun (WGS) entry which is preliminary data.</text>
</comment>
<proteinExistence type="predicted"/>
<protein>
    <submittedName>
        <fullName evidence="1">Uncharacterized protein</fullName>
    </submittedName>
</protein>
<gene>
    <name evidence="1" type="ORF">ACAOBT_LOCUS24221</name>
</gene>
<evidence type="ECO:0000313" key="2">
    <source>
        <dbReference type="Proteomes" id="UP001152888"/>
    </source>
</evidence>
<dbReference type="AlphaFoldDB" id="A0A9P0PU70"/>
<organism evidence="1 2">
    <name type="scientific">Acanthoscelides obtectus</name>
    <name type="common">Bean weevil</name>
    <name type="synonym">Bruchus obtectus</name>
    <dbReference type="NCBI Taxonomy" id="200917"/>
    <lineage>
        <taxon>Eukaryota</taxon>
        <taxon>Metazoa</taxon>
        <taxon>Ecdysozoa</taxon>
        <taxon>Arthropoda</taxon>
        <taxon>Hexapoda</taxon>
        <taxon>Insecta</taxon>
        <taxon>Pterygota</taxon>
        <taxon>Neoptera</taxon>
        <taxon>Endopterygota</taxon>
        <taxon>Coleoptera</taxon>
        <taxon>Polyphaga</taxon>
        <taxon>Cucujiformia</taxon>
        <taxon>Chrysomeloidea</taxon>
        <taxon>Chrysomelidae</taxon>
        <taxon>Bruchinae</taxon>
        <taxon>Bruchini</taxon>
        <taxon>Acanthoscelides</taxon>
    </lineage>
</organism>
<keyword evidence="2" id="KW-1185">Reference proteome</keyword>
<sequence>MKTRIPSCFSSAHKKRLPPSLDSRRFIQGEKVKWTKMDIDKSTIHLTLDGAIIRMVQTNIDSSIDDNV</sequence>
<dbReference type="EMBL" id="CAKOFQ010007319">
    <property type="protein sequence ID" value="CAH1998210.1"/>
    <property type="molecule type" value="Genomic_DNA"/>
</dbReference>
<dbReference type="Proteomes" id="UP001152888">
    <property type="component" value="Unassembled WGS sequence"/>
</dbReference>